<reference evidence="1 2" key="1">
    <citation type="submission" date="2018-12" db="EMBL/GenBank/DDBJ databases">
        <authorList>
            <consortium name="Pathogen Informatics"/>
        </authorList>
    </citation>
    <scope>NUCLEOTIDE SEQUENCE [LARGE SCALE GENOMIC DNA]</scope>
    <source>
        <strain evidence="1 2">NCTC13071</strain>
    </source>
</reference>
<proteinExistence type="predicted"/>
<evidence type="ECO:0000313" key="2">
    <source>
        <dbReference type="Proteomes" id="UP000274578"/>
    </source>
</evidence>
<organism evidence="1 2">
    <name type="scientific">Segatella oris</name>
    <dbReference type="NCBI Taxonomy" id="28135"/>
    <lineage>
        <taxon>Bacteria</taxon>
        <taxon>Pseudomonadati</taxon>
        <taxon>Bacteroidota</taxon>
        <taxon>Bacteroidia</taxon>
        <taxon>Bacteroidales</taxon>
        <taxon>Prevotellaceae</taxon>
        <taxon>Segatella</taxon>
    </lineage>
</organism>
<dbReference type="KEGG" id="poc:NCTC13071_01903"/>
<dbReference type="Proteomes" id="UP000274578">
    <property type="component" value="Chromosome 1"/>
</dbReference>
<accession>A0A3S4UMH5</accession>
<dbReference type="AlphaFoldDB" id="A0A3S4UMH5"/>
<evidence type="ECO:0000313" key="1">
    <source>
        <dbReference type="EMBL" id="VEH15888.1"/>
    </source>
</evidence>
<protein>
    <submittedName>
        <fullName evidence="1">Uncharacterized protein</fullName>
    </submittedName>
</protein>
<gene>
    <name evidence="1" type="ORF">NCTC13071_01903</name>
</gene>
<name>A0A3S4UMH5_9BACT</name>
<sequence>MKFVAVLMLVKAVFLFHIYVIPGKLHCSYLEIRG</sequence>
<dbReference type="EMBL" id="LR134384">
    <property type="protein sequence ID" value="VEH15888.1"/>
    <property type="molecule type" value="Genomic_DNA"/>
</dbReference>